<keyword evidence="2" id="KW-1185">Reference proteome</keyword>
<gene>
    <name evidence="1" type="ORF">TIFTF001_031683</name>
</gene>
<comment type="caution">
    <text evidence="1">The sequence shown here is derived from an EMBL/GenBank/DDBJ whole genome shotgun (WGS) entry which is preliminary data.</text>
</comment>
<reference evidence="1" key="1">
    <citation type="submission" date="2023-07" db="EMBL/GenBank/DDBJ databases">
        <title>draft genome sequence of fig (Ficus carica).</title>
        <authorList>
            <person name="Takahashi T."/>
            <person name="Nishimura K."/>
        </authorList>
    </citation>
    <scope>NUCLEOTIDE SEQUENCE</scope>
</reference>
<organism evidence="1 2">
    <name type="scientific">Ficus carica</name>
    <name type="common">Common fig</name>
    <dbReference type="NCBI Taxonomy" id="3494"/>
    <lineage>
        <taxon>Eukaryota</taxon>
        <taxon>Viridiplantae</taxon>
        <taxon>Streptophyta</taxon>
        <taxon>Embryophyta</taxon>
        <taxon>Tracheophyta</taxon>
        <taxon>Spermatophyta</taxon>
        <taxon>Magnoliopsida</taxon>
        <taxon>eudicotyledons</taxon>
        <taxon>Gunneridae</taxon>
        <taxon>Pentapetalae</taxon>
        <taxon>rosids</taxon>
        <taxon>fabids</taxon>
        <taxon>Rosales</taxon>
        <taxon>Moraceae</taxon>
        <taxon>Ficeae</taxon>
        <taxon>Ficus</taxon>
    </lineage>
</organism>
<name>A0AA88J5S6_FICCA</name>
<accession>A0AA88J5S6</accession>
<dbReference type="Proteomes" id="UP001187192">
    <property type="component" value="Unassembled WGS sequence"/>
</dbReference>
<sequence length="88" mass="10211">MFSSMMLRLAALITPWLRAAIRTLMLIVLAKQKLTTYVYAVDPRLMDEDRDAALVFYGMQPLIFDGTRQTVSLPGWLYDMETNSPYFR</sequence>
<evidence type="ECO:0000313" key="2">
    <source>
        <dbReference type="Proteomes" id="UP001187192"/>
    </source>
</evidence>
<dbReference type="EMBL" id="BTGU01000131">
    <property type="protein sequence ID" value="GMN62602.1"/>
    <property type="molecule type" value="Genomic_DNA"/>
</dbReference>
<evidence type="ECO:0000313" key="1">
    <source>
        <dbReference type="EMBL" id="GMN62602.1"/>
    </source>
</evidence>
<dbReference type="AlphaFoldDB" id="A0AA88J5S6"/>
<protein>
    <submittedName>
        <fullName evidence="1">Uncharacterized protein</fullName>
    </submittedName>
</protein>
<proteinExistence type="predicted"/>